<dbReference type="Pfam" id="PF03603">
    <property type="entry name" value="DNA_III_psi"/>
    <property type="match status" value="1"/>
</dbReference>
<dbReference type="PIRSF" id="PIRSF029225">
    <property type="entry name" value="DNA_pol_III_psi"/>
    <property type="match status" value="1"/>
</dbReference>
<dbReference type="Proteomes" id="UP000005508">
    <property type="component" value="Unassembled WGS sequence"/>
</dbReference>
<dbReference type="Gene3D" id="3.40.50.10220">
    <property type="entry name" value="DNA polymerase III, psi subunit"/>
    <property type="match status" value="1"/>
</dbReference>
<evidence type="ECO:0000313" key="2">
    <source>
        <dbReference type="EMBL" id="EGY33608.1"/>
    </source>
</evidence>
<dbReference type="PATRIC" id="fig|907488.3.peg.1301"/>
<protein>
    <recommendedName>
        <fullName evidence="1">DNA polymerase III subunit psi</fullName>
    </recommendedName>
</protein>
<accession>G4A928</accession>
<proteinExistence type="predicted"/>
<name>G4A928_AGGAC</name>
<evidence type="ECO:0000256" key="1">
    <source>
        <dbReference type="PIRNR" id="PIRNR029225"/>
    </source>
</evidence>
<comment type="function">
    <text evidence="1">Part of the beta sliding clamp loading complex, which hydrolyzes ATP to load the beta clamp onto primed DNA to form the DNA replication pre-initiation complex. DNA polymerase III is a complex, multichain enzyme responsible for most of the replicative synthesis in bacteria. This DNA polymerase also exhibits 3' to 5' exonuclease activity.</text>
</comment>
<keyword evidence="1" id="KW-0235">DNA replication</keyword>
<keyword evidence="1" id="KW-0548">Nucleotidyltransferase</keyword>
<reference evidence="2 3" key="1">
    <citation type="submission" date="2010-10" db="EMBL/GenBank/DDBJ databases">
        <authorList>
            <person name="Chen C."/>
            <person name="Kittichotirat W."/>
            <person name="Asikainen S."/>
            <person name="Bumgarner R."/>
        </authorList>
    </citation>
    <scope>NUCLEOTIDE SEQUENCE [LARGE SCALE GENOMIC DNA]</scope>
    <source>
        <strain evidence="2 3">SC1083</strain>
    </source>
</reference>
<sequence length="149" mass="17281">MILDMQETRRHTSRRDLLLQQMGISQWQLVRPEALKGAINIAVPESVRLVIVSHQNLLQQPIAQDLLRALTLDSTQVLNITFEQLAYLQVNHTVNYWLLHKNADEIHRTLSGLQQPLNVWQSVDLAAFKHDPQAKRQLWRQIQQSAPIK</sequence>
<dbReference type="EMBL" id="AEJM01000024">
    <property type="protein sequence ID" value="EGY33608.1"/>
    <property type="molecule type" value="Genomic_DNA"/>
</dbReference>
<dbReference type="SMR" id="G4A928"/>
<dbReference type="SUPFAM" id="SSF102220">
    <property type="entry name" value="DNA polymerase III psi subunit"/>
    <property type="match status" value="1"/>
</dbReference>
<keyword evidence="1" id="KW-0808">Transferase</keyword>
<dbReference type="InterPro" id="IPR036654">
    <property type="entry name" value="DNA_pol_III_psi_sf"/>
</dbReference>
<dbReference type="GO" id="GO:0003887">
    <property type="term" value="F:DNA-directed DNA polymerase activity"/>
    <property type="evidence" value="ECO:0007669"/>
    <property type="project" value="UniProtKB-KW"/>
</dbReference>
<dbReference type="GO" id="GO:0008408">
    <property type="term" value="F:3'-5' exonuclease activity"/>
    <property type="evidence" value="ECO:0007669"/>
    <property type="project" value="InterPro"/>
</dbReference>
<organism evidence="2 3">
    <name type="scientific">Aggregatibacter actinomycetemcomitans serotype e str. SC1083</name>
    <dbReference type="NCBI Taxonomy" id="907488"/>
    <lineage>
        <taxon>Bacteria</taxon>
        <taxon>Pseudomonadati</taxon>
        <taxon>Pseudomonadota</taxon>
        <taxon>Gammaproteobacteria</taxon>
        <taxon>Pasteurellales</taxon>
        <taxon>Pasteurellaceae</taxon>
        <taxon>Aggregatibacter</taxon>
    </lineage>
</organism>
<comment type="caution">
    <text evidence="2">The sequence shown here is derived from an EMBL/GenBank/DDBJ whole genome shotgun (WGS) entry which is preliminary data.</text>
</comment>
<keyword evidence="1" id="KW-0239">DNA-directed DNA polymerase</keyword>
<dbReference type="AlphaFoldDB" id="G4A928"/>
<dbReference type="GO" id="GO:0006260">
    <property type="term" value="P:DNA replication"/>
    <property type="evidence" value="ECO:0007669"/>
    <property type="project" value="UniProtKB-KW"/>
</dbReference>
<dbReference type="InterPro" id="IPR004615">
    <property type="entry name" value="DNA_pol_III_psi"/>
</dbReference>
<evidence type="ECO:0000313" key="3">
    <source>
        <dbReference type="Proteomes" id="UP000005508"/>
    </source>
</evidence>
<gene>
    <name evidence="2" type="ORF">SC1083_1336</name>
</gene>
<dbReference type="NCBIfam" id="NF005335">
    <property type="entry name" value="PRK06856.1-1"/>
    <property type="match status" value="1"/>
</dbReference>